<dbReference type="EMBL" id="BMXT01000001">
    <property type="protein sequence ID" value="GGY18589.1"/>
    <property type="molecule type" value="Genomic_DNA"/>
</dbReference>
<sequence>MSATESDKTVNTTADDNDSGLAAKNPAKRRKTLLIMLLVFVAIGVIWFLLWTLVFSRRETTDNAYVGGNQVAISAQVPGTVVAILADDTQHVDAGQILVKLDSTDASVRLSQARSALAQAVRQVRQQTDSASGSDAAVAARQIDLKKAEADLKRRLPLIAAQAEAPETIQHLRDAVDQASAALTSAQAQASAEHASIEGTDIANNPAVLQARANFRAAWVAAQRNTIYAPVSGYVAQRSVQLGNSVQPGQQLMTVLPLHDLWIDANFKEGQLRHIRIGQPAKIETDIYGSNVEYHGKVIGLGAGTGSVFSLLPAQNATGNWIKVVQRVPVRIALDNQELDKHPLRIGLSSDVTIDITDDRGAVLAPQTEHPAVAETTVYDQMASKADAEADQVISANLSSSGNTGSKHSN</sequence>
<gene>
    <name evidence="6" type="ORF">GCM10008098_08280</name>
</gene>
<evidence type="ECO:0000256" key="2">
    <source>
        <dbReference type="SAM" id="MobiDB-lite"/>
    </source>
</evidence>
<evidence type="ECO:0000256" key="3">
    <source>
        <dbReference type="SAM" id="Phobius"/>
    </source>
</evidence>
<dbReference type="PANTHER" id="PTHR30386:SF19">
    <property type="entry name" value="MULTIDRUG EXPORT PROTEIN EMRA-RELATED"/>
    <property type="match status" value="1"/>
</dbReference>
<dbReference type="PANTHER" id="PTHR30386">
    <property type="entry name" value="MEMBRANE FUSION SUBUNIT OF EMRAB-TOLC MULTIDRUG EFFLUX PUMP"/>
    <property type="match status" value="1"/>
</dbReference>
<evidence type="ECO:0000313" key="6">
    <source>
        <dbReference type="EMBL" id="GGY18589.1"/>
    </source>
</evidence>
<keyword evidence="3" id="KW-0472">Membrane</keyword>
<protein>
    <submittedName>
        <fullName evidence="6">Multidrug resistance protein</fullName>
    </submittedName>
</protein>
<dbReference type="Pfam" id="PF25963">
    <property type="entry name" value="Beta-barrel_AAEA"/>
    <property type="match status" value="1"/>
</dbReference>
<proteinExistence type="predicted"/>
<evidence type="ECO:0000259" key="4">
    <source>
        <dbReference type="Pfam" id="PF25885"/>
    </source>
</evidence>
<evidence type="ECO:0000259" key="5">
    <source>
        <dbReference type="Pfam" id="PF25963"/>
    </source>
</evidence>
<dbReference type="Pfam" id="PF25885">
    <property type="entry name" value="HH_EMRA"/>
    <property type="match status" value="1"/>
</dbReference>
<feature type="domain" description="Multidrug export protein EmrA/FarA alpha-helical hairpin" evidence="4">
    <location>
        <begin position="104"/>
        <end position="224"/>
    </location>
</feature>
<dbReference type="Proteomes" id="UP000621898">
    <property type="component" value="Unassembled WGS sequence"/>
</dbReference>
<dbReference type="InterPro" id="IPR058634">
    <property type="entry name" value="AaeA-lik-b-barrel"/>
</dbReference>
<feature type="transmembrane region" description="Helical" evidence="3">
    <location>
        <begin position="33"/>
        <end position="54"/>
    </location>
</feature>
<accession>A0ABQ2ZP02</accession>
<dbReference type="Gene3D" id="2.40.30.170">
    <property type="match status" value="1"/>
</dbReference>
<keyword evidence="3" id="KW-0812">Transmembrane</keyword>
<dbReference type="RefSeq" id="WP_189439879.1">
    <property type="nucleotide sequence ID" value="NZ_BMXT01000001.1"/>
</dbReference>
<evidence type="ECO:0000256" key="1">
    <source>
        <dbReference type="ARBA" id="ARBA00004196"/>
    </source>
</evidence>
<dbReference type="SUPFAM" id="SSF111369">
    <property type="entry name" value="HlyD-like secretion proteins"/>
    <property type="match status" value="1"/>
</dbReference>
<dbReference type="InterPro" id="IPR058633">
    <property type="entry name" value="EmrA/FarA_HH"/>
</dbReference>
<keyword evidence="3" id="KW-1133">Transmembrane helix</keyword>
<feature type="region of interest" description="Disordered" evidence="2">
    <location>
        <begin position="1"/>
        <end position="22"/>
    </location>
</feature>
<feature type="domain" description="p-hydroxybenzoic acid efflux pump subunit AaeA-like beta-barrel" evidence="5">
    <location>
        <begin position="262"/>
        <end position="353"/>
    </location>
</feature>
<evidence type="ECO:0000313" key="7">
    <source>
        <dbReference type="Proteomes" id="UP000621898"/>
    </source>
</evidence>
<keyword evidence="7" id="KW-1185">Reference proteome</keyword>
<reference evidence="7" key="1">
    <citation type="journal article" date="2019" name="Int. J. Syst. Evol. Microbiol.">
        <title>The Global Catalogue of Microorganisms (GCM) 10K type strain sequencing project: providing services to taxonomists for standard genome sequencing and annotation.</title>
        <authorList>
            <consortium name="The Broad Institute Genomics Platform"/>
            <consortium name="The Broad Institute Genome Sequencing Center for Infectious Disease"/>
            <person name="Wu L."/>
            <person name="Ma J."/>
        </authorList>
    </citation>
    <scope>NUCLEOTIDE SEQUENCE [LARGE SCALE GENOMIC DNA]</scope>
    <source>
        <strain evidence="7">KCTC 22232</strain>
    </source>
</reference>
<dbReference type="InterPro" id="IPR050739">
    <property type="entry name" value="MFP"/>
</dbReference>
<organism evidence="6 7">
    <name type="scientific">Rhodanobacter panaciterrae</name>
    <dbReference type="NCBI Taxonomy" id="490572"/>
    <lineage>
        <taxon>Bacteria</taxon>
        <taxon>Pseudomonadati</taxon>
        <taxon>Pseudomonadota</taxon>
        <taxon>Gammaproteobacteria</taxon>
        <taxon>Lysobacterales</taxon>
        <taxon>Rhodanobacteraceae</taxon>
        <taxon>Rhodanobacter</taxon>
    </lineage>
</organism>
<dbReference type="Gene3D" id="2.40.50.100">
    <property type="match status" value="1"/>
</dbReference>
<comment type="subcellular location">
    <subcellularLocation>
        <location evidence="1">Cell envelope</location>
    </subcellularLocation>
</comment>
<comment type="caution">
    <text evidence="6">The sequence shown here is derived from an EMBL/GenBank/DDBJ whole genome shotgun (WGS) entry which is preliminary data.</text>
</comment>
<name>A0ABQ2ZP02_9GAMM</name>